<evidence type="ECO:0000259" key="9">
    <source>
        <dbReference type="PROSITE" id="PS50011"/>
    </source>
</evidence>
<feature type="binding site" evidence="6">
    <location>
        <position position="79"/>
    </location>
    <ligand>
        <name>ATP</name>
        <dbReference type="ChEBI" id="CHEBI:30616"/>
    </ligand>
</feature>
<keyword evidence="11" id="KW-1185">Reference proteome</keyword>
<dbReference type="SUPFAM" id="SSF56112">
    <property type="entry name" value="Protein kinase-like (PK-like)"/>
    <property type="match status" value="1"/>
</dbReference>
<accession>A0A2P6NZ91</accession>
<dbReference type="InterPro" id="IPR012093">
    <property type="entry name" value="Pirin"/>
</dbReference>
<reference evidence="10 11" key="1">
    <citation type="journal article" date="2018" name="Genome Biol. Evol.">
        <title>Multiple Roots of Fruiting Body Formation in Amoebozoa.</title>
        <authorList>
            <person name="Hillmann F."/>
            <person name="Forbes G."/>
            <person name="Novohradska S."/>
            <person name="Ferling I."/>
            <person name="Riege K."/>
            <person name="Groth M."/>
            <person name="Westermann M."/>
            <person name="Marz M."/>
            <person name="Spaller T."/>
            <person name="Winckler T."/>
            <person name="Schaap P."/>
            <person name="Glockner G."/>
        </authorList>
    </citation>
    <scope>NUCLEOTIDE SEQUENCE [LARGE SCALE GENOMIC DNA]</scope>
    <source>
        <strain evidence="10 11">Jena</strain>
    </source>
</reference>
<feature type="region of interest" description="Disordered" evidence="8">
    <location>
        <begin position="18"/>
        <end position="44"/>
    </location>
</feature>
<evidence type="ECO:0000313" key="11">
    <source>
        <dbReference type="Proteomes" id="UP000241769"/>
    </source>
</evidence>
<evidence type="ECO:0000256" key="4">
    <source>
        <dbReference type="ARBA" id="ARBA00022840"/>
    </source>
</evidence>
<dbReference type="Gene3D" id="1.10.510.10">
    <property type="entry name" value="Transferase(Phosphotransferase) domain 1"/>
    <property type="match status" value="1"/>
</dbReference>
<dbReference type="GO" id="GO:0004672">
    <property type="term" value="F:protein kinase activity"/>
    <property type="evidence" value="ECO:0007669"/>
    <property type="project" value="InterPro"/>
</dbReference>
<evidence type="ECO:0000256" key="7">
    <source>
        <dbReference type="RuleBase" id="RU003457"/>
    </source>
</evidence>
<dbReference type="Pfam" id="PF00069">
    <property type="entry name" value="Pkinase"/>
    <property type="match status" value="1"/>
</dbReference>
<dbReference type="Gene3D" id="2.60.120.10">
    <property type="entry name" value="Jelly Rolls"/>
    <property type="match status" value="2"/>
</dbReference>
<dbReference type="AlphaFoldDB" id="A0A2P6NZ91"/>
<dbReference type="InterPro" id="IPR041602">
    <property type="entry name" value="Quercetinase_C"/>
</dbReference>
<dbReference type="CDD" id="cd02910">
    <property type="entry name" value="cupin_Yhhw_N"/>
    <property type="match status" value="1"/>
</dbReference>
<evidence type="ECO:0000256" key="8">
    <source>
        <dbReference type="SAM" id="MobiDB-lite"/>
    </source>
</evidence>
<dbReference type="InterPro" id="IPR011051">
    <property type="entry name" value="RmlC_Cupin_sf"/>
</dbReference>
<dbReference type="InterPro" id="IPR017441">
    <property type="entry name" value="Protein_kinase_ATP_BS"/>
</dbReference>
<dbReference type="InterPro" id="IPR000719">
    <property type="entry name" value="Prot_kinase_dom"/>
</dbReference>
<sequence>MVARSCRAFSGPALSLSNDKEYSPHVNLPEGEDKQEIKSTSTTMTTPHAHMHLEAVLGSGSNAVVYEARDATGKVMAVKRIDHSPRNRRVQNEIRANQMMSGVQGVCPYRGYQKFEKSTCLLFDKIYGKDMFSVLEHRKFTPLPERRVRKMMSTIAGALAECHRRGIAHRDVKLENIMLDEEDNAFLIDFGLVSFLHTNSNGLENPTSDICGSAEYSAPEILRSGPVNATSLDAWSLGVTAFALLYGAFPYSIGDLEDILLYEQHVHVPESGRVSEDMRERLTRLLWVDPKKRAGAPIGLNHKTWAVSHRGTDVSEVNSDTIRTQTGGRGRSFRSCCRNKKFPEQPNNMSKLTVRRSSERGHADHGWLNSYHTFSFAMYYDSKYDQFGTLRVINEDRVSGGKGFGTHPHKNFEIFSYVLAGTIEHRDGMGNREILKRGDVQFTSAGAGISHSEYNHDPKLPLYFLQIWVQPDQKNLKPEYQMKTFSEEKKRGQLLRILTPKAQATQYPDTITINQDMHVFASILSKSQTVHHNFPSGRQGYIHLAMHDGGSKINVNGQDLSSGDGLFITNTDTITITSTGEEDAEFLLFDMKQ</sequence>
<dbReference type="PROSITE" id="PS50011">
    <property type="entry name" value="PROTEIN_KINASE_DOM"/>
    <property type="match status" value="1"/>
</dbReference>
<organism evidence="10 11">
    <name type="scientific">Planoprotostelium fungivorum</name>
    <dbReference type="NCBI Taxonomy" id="1890364"/>
    <lineage>
        <taxon>Eukaryota</taxon>
        <taxon>Amoebozoa</taxon>
        <taxon>Evosea</taxon>
        <taxon>Variosea</taxon>
        <taxon>Cavosteliida</taxon>
        <taxon>Cavosteliaceae</taxon>
        <taxon>Planoprotostelium</taxon>
    </lineage>
</organism>
<evidence type="ECO:0000256" key="2">
    <source>
        <dbReference type="ARBA" id="ARBA00022535"/>
    </source>
</evidence>
<evidence type="ECO:0000313" key="10">
    <source>
        <dbReference type="EMBL" id="PRP89285.1"/>
    </source>
</evidence>
<evidence type="ECO:0000256" key="5">
    <source>
        <dbReference type="ARBA" id="ARBA00022992"/>
    </source>
</evidence>
<dbReference type="InterPro" id="IPR003829">
    <property type="entry name" value="Pirin_N_dom"/>
</dbReference>
<dbReference type="InParanoid" id="A0A2P6NZ91"/>
<keyword evidence="2" id="KW-0140">cGMP</keyword>
<dbReference type="Pfam" id="PF02678">
    <property type="entry name" value="Pirin"/>
    <property type="match status" value="1"/>
</dbReference>
<protein>
    <recommendedName>
        <fullName evidence="9">Protein kinase domain-containing protein</fullName>
    </recommendedName>
</protein>
<dbReference type="GO" id="GO:0030553">
    <property type="term" value="F:cGMP binding"/>
    <property type="evidence" value="ECO:0007669"/>
    <property type="project" value="UniProtKB-KW"/>
</dbReference>
<dbReference type="STRING" id="1890364.A0A2P6NZ91"/>
<dbReference type="Pfam" id="PF17954">
    <property type="entry name" value="Pirin_C_2"/>
    <property type="match status" value="1"/>
</dbReference>
<dbReference type="PROSITE" id="PS00108">
    <property type="entry name" value="PROTEIN_KINASE_ST"/>
    <property type="match status" value="1"/>
</dbReference>
<dbReference type="InterPro" id="IPR008271">
    <property type="entry name" value="Ser/Thr_kinase_AS"/>
</dbReference>
<dbReference type="PROSITE" id="PS00107">
    <property type="entry name" value="PROTEIN_KINASE_ATP"/>
    <property type="match status" value="1"/>
</dbReference>
<comment type="similarity">
    <text evidence="1 7">Belongs to the pirin family.</text>
</comment>
<keyword evidence="5" id="KW-0142">cGMP-binding</keyword>
<dbReference type="EMBL" id="MDYQ01000004">
    <property type="protein sequence ID" value="PRP89285.1"/>
    <property type="molecule type" value="Genomic_DNA"/>
</dbReference>
<dbReference type="GO" id="GO:0005524">
    <property type="term" value="F:ATP binding"/>
    <property type="evidence" value="ECO:0007669"/>
    <property type="project" value="UniProtKB-UniRule"/>
</dbReference>
<keyword evidence="3 6" id="KW-0547">Nucleotide-binding</keyword>
<dbReference type="InterPro" id="IPR014710">
    <property type="entry name" value="RmlC-like_jellyroll"/>
</dbReference>
<dbReference type="PANTHER" id="PTHR43212">
    <property type="entry name" value="QUERCETIN 2,3-DIOXYGENASE"/>
    <property type="match status" value="1"/>
</dbReference>
<name>A0A2P6NZ91_9EUKA</name>
<keyword evidence="4 6" id="KW-0067">ATP-binding</keyword>
<dbReference type="PANTHER" id="PTHR43212:SF3">
    <property type="entry name" value="QUERCETIN 2,3-DIOXYGENASE"/>
    <property type="match status" value="1"/>
</dbReference>
<dbReference type="CDD" id="cd14014">
    <property type="entry name" value="STKc_PknB_like"/>
    <property type="match status" value="1"/>
</dbReference>
<feature type="domain" description="Protein kinase" evidence="9">
    <location>
        <begin position="51"/>
        <end position="305"/>
    </location>
</feature>
<dbReference type="Proteomes" id="UP000241769">
    <property type="component" value="Unassembled WGS sequence"/>
</dbReference>
<dbReference type="SMART" id="SM00220">
    <property type="entry name" value="S_TKc"/>
    <property type="match status" value="1"/>
</dbReference>
<dbReference type="OrthoDB" id="198735at2759"/>
<dbReference type="SUPFAM" id="SSF51182">
    <property type="entry name" value="RmlC-like cupins"/>
    <property type="match status" value="1"/>
</dbReference>
<dbReference type="InterPro" id="IPR011009">
    <property type="entry name" value="Kinase-like_dom_sf"/>
</dbReference>
<evidence type="ECO:0000256" key="3">
    <source>
        <dbReference type="ARBA" id="ARBA00022741"/>
    </source>
</evidence>
<evidence type="ECO:0000256" key="6">
    <source>
        <dbReference type="PROSITE-ProRule" id="PRU10141"/>
    </source>
</evidence>
<evidence type="ECO:0000256" key="1">
    <source>
        <dbReference type="ARBA" id="ARBA00008416"/>
    </source>
</evidence>
<proteinExistence type="inferred from homology"/>
<comment type="caution">
    <text evidence="10">The sequence shown here is derived from an EMBL/GenBank/DDBJ whole genome shotgun (WGS) entry which is preliminary data.</text>
</comment>
<gene>
    <name evidence="10" type="ORF">PROFUN_02159</name>
</gene>